<protein>
    <recommendedName>
        <fullName evidence="8">Energy-coupling factor transporter ATP-binding protein EcfA2</fullName>
        <ecNumber evidence="8">7.-.-.-</ecNumber>
    </recommendedName>
</protein>
<dbReference type="RefSeq" id="WP_178200226.1">
    <property type="nucleotide sequence ID" value="NZ_CALVCM010000026.1"/>
</dbReference>
<keyword evidence="11" id="KW-1185">Reference proteome</keyword>
<evidence type="ECO:0000256" key="7">
    <source>
        <dbReference type="ARBA" id="ARBA00023136"/>
    </source>
</evidence>
<dbReference type="Proteomes" id="UP001524435">
    <property type="component" value="Unassembled WGS sequence"/>
</dbReference>
<dbReference type="NCBIfam" id="TIGR04521">
    <property type="entry name" value="ECF_ATPase_2"/>
    <property type="match status" value="1"/>
</dbReference>
<proteinExistence type="inferred from homology"/>
<evidence type="ECO:0000313" key="11">
    <source>
        <dbReference type="Proteomes" id="UP001524435"/>
    </source>
</evidence>
<evidence type="ECO:0000256" key="3">
    <source>
        <dbReference type="ARBA" id="ARBA00022475"/>
    </source>
</evidence>
<keyword evidence="7 8" id="KW-0472">Membrane</keyword>
<dbReference type="EMBL" id="JANGCH010000003">
    <property type="protein sequence ID" value="MCQ5121303.1"/>
    <property type="molecule type" value="Genomic_DNA"/>
</dbReference>
<accession>A0ABT1SJB8</accession>
<comment type="subcellular location">
    <subcellularLocation>
        <location evidence="1 8">Cell membrane</location>
        <topology evidence="1 8">Peripheral membrane protein</topology>
    </subcellularLocation>
</comment>
<evidence type="ECO:0000256" key="8">
    <source>
        <dbReference type="RuleBase" id="RU365104"/>
    </source>
</evidence>
<dbReference type="InterPro" id="IPR003593">
    <property type="entry name" value="AAA+_ATPase"/>
</dbReference>
<dbReference type="InterPro" id="IPR027417">
    <property type="entry name" value="P-loop_NTPase"/>
</dbReference>
<gene>
    <name evidence="10" type="ORF">NE663_03375</name>
</gene>
<evidence type="ECO:0000256" key="5">
    <source>
        <dbReference type="ARBA" id="ARBA00022840"/>
    </source>
</evidence>
<keyword evidence="6" id="KW-1278">Translocase</keyword>
<comment type="caution">
    <text evidence="10">The sequence shown here is derived from an EMBL/GenBank/DDBJ whole genome shotgun (WGS) entry which is preliminary data.</text>
</comment>
<dbReference type="InterPro" id="IPR050095">
    <property type="entry name" value="ECF_ABC_transporter_ATP-bd"/>
</dbReference>
<reference evidence="10 11" key="1">
    <citation type="submission" date="2022-06" db="EMBL/GenBank/DDBJ databases">
        <title>Isolation of gut microbiota from human fecal samples.</title>
        <authorList>
            <person name="Pamer E.G."/>
            <person name="Barat B."/>
            <person name="Waligurski E."/>
            <person name="Medina S."/>
            <person name="Paddock L."/>
            <person name="Mostad J."/>
        </authorList>
    </citation>
    <scope>NUCLEOTIDE SEQUENCE [LARGE SCALE GENOMIC DNA]</scope>
    <source>
        <strain evidence="10 11">DFI.6.1</strain>
    </source>
</reference>
<comment type="function">
    <text evidence="8">ATP-binding (A) component of a common energy-coupling factor (ECF) ABC-transporter complex.</text>
</comment>
<keyword evidence="5 8" id="KW-0067">ATP-binding</keyword>
<comment type="similarity">
    <text evidence="8">Belongs to the ABC transporter superfamily. Energy-coupling factor EcfA family.</text>
</comment>
<evidence type="ECO:0000313" key="10">
    <source>
        <dbReference type="EMBL" id="MCQ5121303.1"/>
    </source>
</evidence>
<keyword evidence="3 8" id="KW-1003">Cell membrane</keyword>
<dbReference type="InterPro" id="IPR003439">
    <property type="entry name" value="ABC_transporter-like_ATP-bd"/>
</dbReference>
<dbReference type="PANTHER" id="PTHR43553">
    <property type="entry name" value="HEAVY METAL TRANSPORTER"/>
    <property type="match status" value="1"/>
</dbReference>
<sequence length="286" mass="31965">MPIRYEGLTHIYQEGTPFSYLALDDVSLEIKEGAFTAIIGETGSGKTTLVQHLNALLLPSKGKLQVLDRLITADQKPKQLKSLRKQVGLVFQFPEYQLFEETILKDVCFGPKNFGATEEEARDMAVKMLKLVGLDESYLDQSPFELSGGQKRRVAIAGILAMDPQVLVLDEPTAGLDPQGAKEMMDLFVELNKTYHKTVLIVTHDMEHVLHSCDEVVVVAKGKIKKQCDVTTFFEDVELLKQLRIDPPAVIKMREALRERGFSLGKDVLSIEALAKAIQSEVQKHE</sequence>
<dbReference type="EC" id="7.-.-.-" evidence="8"/>
<dbReference type="InterPro" id="IPR015856">
    <property type="entry name" value="ABC_transpr_CbiO/EcfA_su"/>
</dbReference>
<dbReference type="SUPFAM" id="SSF52540">
    <property type="entry name" value="P-loop containing nucleoside triphosphate hydrolases"/>
    <property type="match status" value="1"/>
</dbReference>
<keyword evidence="2 8" id="KW-0813">Transport</keyword>
<evidence type="ECO:0000256" key="1">
    <source>
        <dbReference type="ARBA" id="ARBA00004202"/>
    </source>
</evidence>
<evidence type="ECO:0000256" key="6">
    <source>
        <dbReference type="ARBA" id="ARBA00022967"/>
    </source>
</evidence>
<comment type="subunit">
    <text evidence="8">Forms a stable energy-coupling factor (ECF) transporter complex composed of 2 membrane-embedded substrate-binding proteins (S component), 2 ATP-binding proteins (A component) and 2 transmembrane proteins (T component).</text>
</comment>
<dbReference type="Pfam" id="PF00005">
    <property type="entry name" value="ABC_tran"/>
    <property type="match status" value="1"/>
</dbReference>
<dbReference type="SMART" id="SM00382">
    <property type="entry name" value="AAA"/>
    <property type="match status" value="1"/>
</dbReference>
<dbReference type="PROSITE" id="PS00211">
    <property type="entry name" value="ABC_TRANSPORTER_1"/>
    <property type="match status" value="1"/>
</dbReference>
<evidence type="ECO:0000256" key="2">
    <source>
        <dbReference type="ARBA" id="ARBA00022448"/>
    </source>
</evidence>
<dbReference type="Gene3D" id="3.40.50.300">
    <property type="entry name" value="P-loop containing nucleotide triphosphate hydrolases"/>
    <property type="match status" value="1"/>
</dbReference>
<dbReference type="PANTHER" id="PTHR43553:SF27">
    <property type="entry name" value="ENERGY-COUPLING FACTOR TRANSPORTER ATP-BINDING PROTEIN ECFA2"/>
    <property type="match status" value="1"/>
</dbReference>
<dbReference type="InterPro" id="IPR017871">
    <property type="entry name" value="ABC_transporter-like_CS"/>
</dbReference>
<name>A0ABT1SJB8_9FIRM</name>
<dbReference type="CDD" id="cd03225">
    <property type="entry name" value="ABC_cobalt_CbiO_domain1"/>
    <property type="match status" value="1"/>
</dbReference>
<keyword evidence="4 8" id="KW-0547">Nucleotide-binding</keyword>
<evidence type="ECO:0000259" key="9">
    <source>
        <dbReference type="PROSITE" id="PS50893"/>
    </source>
</evidence>
<dbReference type="PROSITE" id="PS50893">
    <property type="entry name" value="ABC_TRANSPORTER_2"/>
    <property type="match status" value="1"/>
</dbReference>
<organism evidence="10 11">
    <name type="scientific">Massilicoli timonensis</name>
    <dbReference type="NCBI Taxonomy" id="2015901"/>
    <lineage>
        <taxon>Bacteria</taxon>
        <taxon>Bacillati</taxon>
        <taxon>Bacillota</taxon>
        <taxon>Erysipelotrichia</taxon>
        <taxon>Erysipelotrichales</taxon>
        <taxon>Erysipelotrichaceae</taxon>
        <taxon>Massilicoli</taxon>
    </lineage>
</organism>
<dbReference type="InterPro" id="IPR030946">
    <property type="entry name" value="EcfA2"/>
</dbReference>
<feature type="domain" description="ABC transporter" evidence="9">
    <location>
        <begin position="3"/>
        <end position="246"/>
    </location>
</feature>
<evidence type="ECO:0000256" key="4">
    <source>
        <dbReference type="ARBA" id="ARBA00022741"/>
    </source>
</evidence>